<dbReference type="GO" id="GO:0043565">
    <property type="term" value="F:sequence-specific DNA binding"/>
    <property type="evidence" value="ECO:0007669"/>
    <property type="project" value="InterPro"/>
</dbReference>
<organism evidence="2 3">
    <name type="scientific">Rosa chinensis</name>
    <name type="common">China rose</name>
    <dbReference type="NCBI Taxonomy" id="74649"/>
    <lineage>
        <taxon>Eukaryota</taxon>
        <taxon>Viridiplantae</taxon>
        <taxon>Streptophyta</taxon>
        <taxon>Embryophyta</taxon>
        <taxon>Tracheophyta</taxon>
        <taxon>Spermatophyta</taxon>
        <taxon>Magnoliopsida</taxon>
        <taxon>eudicotyledons</taxon>
        <taxon>Gunneridae</taxon>
        <taxon>Pentapetalae</taxon>
        <taxon>rosids</taxon>
        <taxon>fabids</taxon>
        <taxon>Rosales</taxon>
        <taxon>Rosaceae</taxon>
        <taxon>Rosoideae</taxon>
        <taxon>Rosoideae incertae sedis</taxon>
        <taxon>Rosa</taxon>
    </lineage>
</organism>
<dbReference type="GO" id="GO:0006351">
    <property type="term" value="P:DNA-templated transcription"/>
    <property type="evidence" value="ECO:0007669"/>
    <property type="project" value="InterPro"/>
</dbReference>
<dbReference type="Gramene" id="PRQ49570">
    <property type="protein sequence ID" value="PRQ49570"/>
    <property type="gene ID" value="RchiOBHm_Chr2g0123401"/>
</dbReference>
<sequence length="276" mass="31420">MAGDSIVPKPEPEHEKEGFQAFFECWISEQNQNLEDLVVASKRHQNKAADDNGDDDQVLLSSLVEGVMKHYESYYNAKSQWVEQDALEMLSPPWTSSLEHAFLWLGGWRPSMAFHLLYSKSGMQLEACFAELMRGSSLSTGDLGDLSQCQLTMVDKLQRRTIEEEKHVSEKMAKLQETMADTAMVELSHVVSEMMRNNNGHEEGIDDQEKRIESTLASKEEGLEKILHKADDLRLRTLNNITQILSSIQAVHFLIAAAELHLRLHDWGKMKDASRY</sequence>
<dbReference type="PANTHER" id="PTHR46354">
    <property type="entry name" value="DOG1 DOMAIN-CONTAINING PROTEIN"/>
    <property type="match status" value="1"/>
</dbReference>
<dbReference type="OMA" id="MFTPSWT"/>
<keyword evidence="3" id="KW-1185">Reference proteome</keyword>
<accession>A0A2P6RT06</accession>
<evidence type="ECO:0000313" key="2">
    <source>
        <dbReference type="EMBL" id="PRQ49570.1"/>
    </source>
</evidence>
<dbReference type="Pfam" id="PF14144">
    <property type="entry name" value="DOG1"/>
    <property type="match status" value="1"/>
</dbReference>
<dbReference type="EMBL" id="PDCK01000040">
    <property type="protein sequence ID" value="PRQ49570.1"/>
    <property type="molecule type" value="Genomic_DNA"/>
</dbReference>
<dbReference type="PANTHER" id="PTHR46354:SF4">
    <property type="entry name" value="PROTEIN DOG1-LIKE 3"/>
    <property type="match status" value="1"/>
</dbReference>
<gene>
    <name evidence="2" type="ORF">RchiOBHm_Chr2g0123401</name>
</gene>
<evidence type="ECO:0000259" key="1">
    <source>
        <dbReference type="PROSITE" id="PS51806"/>
    </source>
</evidence>
<proteinExistence type="predicted"/>
<dbReference type="STRING" id="74649.A0A2P6RT06"/>
<dbReference type="OrthoDB" id="542841at2759"/>
<name>A0A2P6RT06_ROSCH</name>
<dbReference type="Proteomes" id="UP000238479">
    <property type="component" value="Chromosome 2"/>
</dbReference>
<dbReference type="PROSITE" id="PS51806">
    <property type="entry name" value="DOG1"/>
    <property type="match status" value="1"/>
</dbReference>
<dbReference type="InterPro" id="IPR051886">
    <property type="entry name" value="Seed_Dev/Stress_Resp_Reg"/>
</dbReference>
<dbReference type="AlphaFoldDB" id="A0A2P6RT06"/>
<evidence type="ECO:0000313" key="3">
    <source>
        <dbReference type="Proteomes" id="UP000238479"/>
    </source>
</evidence>
<dbReference type="InterPro" id="IPR025422">
    <property type="entry name" value="TGA_domain"/>
</dbReference>
<comment type="caution">
    <text evidence="2">The sequence shown here is derived from an EMBL/GenBank/DDBJ whole genome shotgun (WGS) entry which is preliminary data.</text>
</comment>
<reference evidence="2 3" key="1">
    <citation type="journal article" date="2018" name="Nat. Genet.">
        <title>The Rosa genome provides new insights in the design of modern roses.</title>
        <authorList>
            <person name="Bendahmane M."/>
        </authorList>
    </citation>
    <scope>NUCLEOTIDE SEQUENCE [LARGE SCALE GENOMIC DNA]</scope>
    <source>
        <strain evidence="3">cv. Old Blush</strain>
    </source>
</reference>
<feature type="domain" description="DOG1" evidence="1">
    <location>
        <begin position="16"/>
        <end position="274"/>
    </location>
</feature>
<protein>
    <submittedName>
        <fullName evidence="2">Putative transcription factor TGA like domain-containing protein</fullName>
    </submittedName>
</protein>